<evidence type="ECO:0000259" key="5">
    <source>
        <dbReference type="Pfam" id="PF25023"/>
    </source>
</evidence>
<feature type="region of interest" description="Disordered" evidence="2">
    <location>
        <begin position="1113"/>
        <end position="1132"/>
    </location>
</feature>
<dbReference type="InterPro" id="IPR022385">
    <property type="entry name" value="Rhs_assc_core"/>
</dbReference>
<dbReference type="Proteomes" id="UP001620405">
    <property type="component" value="Unassembled WGS sequence"/>
</dbReference>
<feature type="region of interest" description="Disordered" evidence="2">
    <location>
        <begin position="135"/>
        <end position="166"/>
    </location>
</feature>
<feature type="domain" description="Teneurin-like YD-shell" evidence="5">
    <location>
        <begin position="735"/>
        <end position="884"/>
    </location>
</feature>
<dbReference type="NCBIfam" id="TIGR01643">
    <property type="entry name" value="YD_repeat_2x"/>
    <property type="match status" value="2"/>
</dbReference>
<feature type="compositionally biased region" description="Gly residues" evidence="2">
    <location>
        <begin position="80"/>
        <end position="93"/>
    </location>
</feature>
<dbReference type="NCBIfam" id="TIGR03696">
    <property type="entry name" value="Rhs_assc_core"/>
    <property type="match status" value="1"/>
</dbReference>
<evidence type="ECO:0000313" key="6">
    <source>
        <dbReference type="EMBL" id="MFK2874991.1"/>
    </source>
</evidence>
<protein>
    <submittedName>
        <fullName evidence="6">RHS repeat protein</fullName>
    </submittedName>
</protein>
<evidence type="ECO:0000313" key="7">
    <source>
        <dbReference type="Proteomes" id="UP001620405"/>
    </source>
</evidence>
<gene>
    <name evidence="6" type="ORF">ISP13_15720</name>
</gene>
<feature type="compositionally biased region" description="Polar residues" evidence="2">
    <location>
        <begin position="149"/>
        <end position="162"/>
    </location>
</feature>
<evidence type="ECO:0000259" key="3">
    <source>
        <dbReference type="Pfam" id="PF03527"/>
    </source>
</evidence>
<name>A0ABW8IYA1_9GAMM</name>
<sequence length="1496" mass="159192">MAKISNLSKFFGLVRASTTETNALLNVRTLAAKHIQRRPSRINSKLAIALAGLVAVAGINNQLVSVAHADDSIPTNNNNNGGGGGGGGDGGGSDIPTLPPVIVPGYIPPSVYPTQITLGPGAGYTGPMIEPVGIGPSGGGSIHTPASKAPTSKKTQNSNPCPDNQGDPIMMSTGNKAVSVMEFSLPGEMGLTFERFYNSKFLGTTDNAGTWADSIDFLLSGTNCNWIGQTGVPGRCSAITFIRPDGSQISFPTTNPTPLANGLDTVNSFPNVGPFTAVATATLTYNANGTYTVQDEDSHALTFNASGQLLTIKDLAGVGWTVSHPNQSTTVVTHTSGQSYSIVQTQQSGNNIQVQVTDPASNVYTYQSSNTQPGLSSIGLINSVTYPGSPTTTVSYKYQQAPGNSIANELTEVDYNGVAHDLTTYDSNGKANSTSMADGTQKTSIVYSSNSTGPVATVTNPLGHVTVYQYNSSGLLTSVTGNASAHCSASYASVTYDSNGNMASSTDNNGNVIKYTYSANGLLQQTIESPGAYQRVTNYTWDPTPGTDRLQSVTVVGYQEMSFAYNAQGRPQSTTTTNLTSNGVANQTQTTTYSYALASNGMVTSKTITLPSPNNANTITYNYNSDGFQTSVKNALGQSTTYSNITGNGLAQTVTSANGDVSNYTFNAGRLTTTSHAHNGTTYTKYYYYDANSQNLSRVVDYDGESTSYSYDADFKLTSSTWTGPSGASIVKAYSYDANGDVTGTSWTRGGLTSPDYTTHTSYDELGRAIVKSGNNSQSRTITYDPNGNISTVTDTASNVTKYKYDSDNRIQYVIDANGKSTLYQYDFGDQPLATTDSRGLVTNYSYDGFGQLWAVSIPDSGKTSFSHDAYGRLSSRTYNNGVATTYTYDTLNRVTSMAAGSQTYEYTYDSCTYGLGHLCSYAGENGGGSSTLTYTIEGLVNTRTDRTFLGSSVTTFNYDEMNRLTQMINGSSYTVNYGWTDDQVTNVGLQFSGQNGSVVSNVKYDAMRRPISWTYGNGIVRTQTYDQDERLTSIKSMLSSTAIQNLTYSWDNVDRITGITNSVYPSASQTFGYDNLYRLTSQTGPAPIALTYDTNGNRTAQNWMTNDAVSIPSTNNRVTSRGSHSYTYDGNGNRATDTVNDVTTTYAYDGFNRLNSVARSASLTNCETNYQCPAYPSGTTTYQVDGLGRTVFRNGPLGLWLYGYGLNGELISEATAPPSGSVNVNWYIYLNGQPVGLLNQIGSATPVLYYMHDDHLGRPEEITNSGGSVVWRAQNYGFDRAIVTNGIADVDIGLPGQVYDSNTGNWSNGFRDYDSSDGRYLESDPIGLNGGVNTYAYVNNNPITNVDSLGLRADTDLCAGLTAKGCMQIGSNYAPDYVELSVTVPSVFSFSYTLTRTGAVFSSGGFTFGTPKSIASGKNWGFSIMGGFLLNPCHTGQNVNDLVNGGSLSGSFYDGVGGGFVHNSSGTAIEMGFGLGGLGAGYSYAQQTGQLGIHW</sequence>
<dbReference type="InterPro" id="IPR050708">
    <property type="entry name" value="T6SS_VgrG/RHS"/>
</dbReference>
<dbReference type="EMBL" id="JADIKG010000013">
    <property type="protein sequence ID" value="MFK2874991.1"/>
    <property type="molecule type" value="Genomic_DNA"/>
</dbReference>
<dbReference type="InterPro" id="IPR006530">
    <property type="entry name" value="YD"/>
</dbReference>
<proteinExistence type="predicted"/>
<dbReference type="PANTHER" id="PTHR32305:SF15">
    <property type="entry name" value="PROTEIN RHSA-RELATED"/>
    <property type="match status" value="1"/>
</dbReference>
<dbReference type="Pfam" id="PF05593">
    <property type="entry name" value="RHS_repeat"/>
    <property type="match status" value="2"/>
</dbReference>
<feature type="domain" description="Teneurin-like YD-shell" evidence="5">
    <location>
        <begin position="886"/>
        <end position="1159"/>
    </location>
</feature>
<feature type="domain" description="DUF6531" evidence="4">
    <location>
        <begin position="166"/>
        <end position="251"/>
    </location>
</feature>
<comment type="caution">
    <text evidence="6">The sequence shown here is derived from an EMBL/GenBank/DDBJ whole genome shotgun (WGS) entry which is preliminary data.</text>
</comment>
<feature type="region of interest" description="Disordered" evidence="2">
    <location>
        <begin position="74"/>
        <end position="95"/>
    </location>
</feature>
<dbReference type="PANTHER" id="PTHR32305">
    <property type="match status" value="1"/>
</dbReference>
<dbReference type="InterPro" id="IPR056823">
    <property type="entry name" value="TEN-like_YD-shell"/>
</dbReference>
<feature type="domain" description="RHS protein conserved region" evidence="3">
    <location>
        <begin position="1250"/>
        <end position="1279"/>
    </location>
</feature>
<dbReference type="RefSeq" id="WP_284396047.1">
    <property type="nucleotide sequence ID" value="NZ_BSNQ01000003.1"/>
</dbReference>
<evidence type="ECO:0000256" key="2">
    <source>
        <dbReference type="SAM" id="MobiDB-lite"/>
    </source>
</evidence>
<dbReference type="InterPro" id="IPR031325">
    <property type="entry name" value="RHS_repeat"/>
</dbReference>
<dbReference type="InterPro" id="IPR001826">
    <property type="entry name" value="RHS"/>
</dbReference>
<evidence type="ECO:0000256" key="1">
    <source>
        <dbReference type="ARBA" id="ARBA00022737"/>
    </source>
</evidence>
<dbReference type="InterPro" id="IPR045351">
    <property type="entry name" value="DUF6531"/>
</dbReference>
<dbReference type="Pfam" id="PF20148">
    <property type="entry name" value="DUF6531"/>
    <property type="match status" value="1"/>
</dbReference>
<organism evidence="6 7">
    <name type="scientific">Dyella lipolytica</name>
    <dbReference type="NCBI Taxonomy" id="1867835"/>
    <lineage>
        <taxon>Bacteria</taxon>
        <taxon>Pseudomonadati</taxon>
        <taxon>Pseudomonadota</taxon>
        <taxon>Gammaproteobacteria</taxon>
        <taxon>Lysobacterales</taxon>
        <taxon>Rhodanobacteraceae</taxon>
        <taxon>Dyella</taxon>
    </lineage>
</organism>
<keyword evidence="7" id="KW-1185">Reference proteome</keyword>
<dbReference type="PRINTS" id="PR00394">
    <property type="entry name" value="RHSPROTEIN"/>
</dbReference>
<reference evidence="6 7" key="1">
    <citation type="submission" date="2020-10" db="EMBL/GenBank/DDBJ databases">
        <title>Phylogeny of dyella-like bacteria.</title>
        <authorList>
            <person name="Fu J."/>
        </authorList>
    </citation>
    <scope>NUCLEOTIDE SEQUENCE [LARGE SCALE GENOMIC DNA]</scope>
    <source>
        <strain evidence="6 7">DHOB07</strain>
    </source>
</reference>
<accession>A0ABW8IYA1</accession>
<dbReference type="Pfam" id="PF25023">
    <property type="entry name" value="TEN_YD-shell"/>
    <property type="match status" value="2"/>
</dbReference>
<dbReference type="Pfam" id="PF03527">
    <property type="entry name" value="RHS"/>
    <property type="match status" value="1"/>
</dbReference>
<keyword evidence="1" id="KW-0677">Repeat</keyword>
<dbReference type="Gene3D" id="2.180.10.10">
    <property type="entry name" value="RHS repeat-associated core"/>
    <property type="match status" value="4"/>
</dbReference>
<evidence type="ECO:0000259" key="4">
    <source>
        <dbReference type="Pfam" id="PF20148"/>
    </source>
</evidence>